<sequence length="312" mass="35512">MIGKQIKGRSFSKLLNYLFGKDGAILIGSNMEGTTPRELVAEFRFSQQLNPRVNRVVYHASLSLPHTERLENDAWHEIAKKYLQAMGFDMNQYAVVRHSDRDHDHAHIVASRVRLDGTTVSDSWDYRRSEAAIRQLEQEYGLRSLQSSHEKDSRSPTTGEQRLLAQTGEESIRVQLQRSLDQATQSPVTMPQLIGQLQQNGISVRICDRQTGGVEGISYELNGIAFSGTHLGKAYTFQGLQKYRRVNYDLHRDTELIKKLVEQPVNSSTTSGIDADSLVQVSNIEEIQRDDNAAKHRKKSRLSKHRQRELEL</sequence>
<dbReference type="EMBL" id="CP053588">
    <property type="protein sequence ID" value="WNZ28131.1"/>
    <property type="molecule type" value="Genomic_DNA"/>
</dbReference>
<geneLocation type="plasmid" evidence="3">
    <name>p1</name>
</geneLocation>
<organism evidence="3">
    <name type="scientific">Leptolyngbya sp. NK1-12</name>
    <dbReference type="NCBI Taxonomy" id="2547451"/>
    <lineage>
        <taxon>Bacteria</taxon>
        <taxon>Bacillati</taxon>
        <taxon>Cyanobacteriota</taxon>
        <taxon>Cyanophyceae</taxon>
        <taxon>Leptolyngbyales</taxon>
        <taxon>Leptolyngbyaceae</taxon>
        <taxon>Leptolyngbya group</taxon>
        <taxon>Leptolyngbya</taxon>
    </lineage>
</organism>
<dbReference type="Pfam" id="PF03432">
    <property type="entry name" value="Relaxase"/>
    <property type="match status" value="1"/>
</dbReference>
<feature type="region of interest" description="Disordered" evidence="1">
    <location>
        <begin position="289"/>
        <end position="312"/>
    </location>
</feature>
<gene>
    <name evidence="3" type="ORF">HJG54_35105</name>
</gene>
<evidence type="ECO:0000259" key="2">
    <source>
        <dbReference type="Pfam" id="PF03432"/>
    </source>
</evidence>
<feature type="compositionally biased region" description="Basic residues" evidence="1">
    <location>
        <begin position="295"/>
        <end position="312"/>
    </location>
</feature>
<evidence type="ECO:0000256" key="1">
    <source>
        <dbReference type="SAM" id="MobiDB-lite"/>
    </source>
</evidence>
<protein>
    <submittedName>
        <fullName evidence="3">Relaxase/mobilization nuclease domain-containing protein</fullName>
    </submittedName>
</protein>
<keyword evidence="3" id="KW-0614">Plasmid</keyword>
<name>A0AA96WRD1_9CYAN</name>
<dbReference type="InterPro" id="IPR005094">
    <property type="entry name" value="Endonuclease_MobA/VirD2"/>
</dbReference>
<reference evidence="3" key="1">
    <citation type="submission" date="2020-05" db="EMBL/GenBank/DDBJ databases">
        <authorList>
            <person name="Zhu T."/>
            <person name="Keshari N."/>
            <person name="Lu X."/>
        </authorList>
    </citation>
    <scope>NUCLEOTIDE SEQUENCE</scope>
    <source>
        <strain evidence="3">NK1-12</strain>
        <plasmid evidence="3">p1</plasmid>
    </source>
</reference>
<accession>A0AA96WRD1</accession>
<evidence type="ECO:0000313" key="3">
    <source>
        <dbReference type="EMBL" id="WNZ28131.1"/>
    </source>
</evidence>
<dbReference type="RefSeq" id="WP_316437164.1">
    <property type="nucleotide sequence ID" value="NZ_CP053588.1"/>
</dbReference>
<feature type="domain" description="MobA/VirD2-like nuclease" evidence="2">
    <location>
        <begin position="21"/>
        <end position="142"/>
    </location>
</feature>
<dbReference type="AlphaFoldDB" id="A0AA96WRD1"/>
<proteinExistence type="predicted"/>